<evidence type="ECO:0000313" key="4">
    <source>
        <dbReference type="Proteomes" id="UP000077202"/>
    </source>
</evidence>
<name>A0A176WDV5_MARPO</name>
<dbReference type="Pfam" id="PF11282">
    <property type="entry name" value="DUF3082"/>
    <property type="match status" value="1"/>
</dbReference>
<evidence type="ECO:0000313" key="5">
    <source>
        <dbReference type="Proteomes" id="UP001162541"/>
    </source>
</evidence>
<dbReference type="InterPro" id="IPR021434">
    <property type="entry name" value="DUF3082"/>
</dbReference>
<reference evidence="2" key="2">
    <citation type="journal article" date="2019" name="Curr. Biol.">
        <title>Chromatin organization in early land plants reveals an ancestral association between H3K27me3, transposons, and constitutive heterochromatin.</title>
        <authorList>
            <person name="Montgomery S.A."/>
            <person name="Tanizawa Y."/>
            <person name="Galik B."/>
            <person name="Wang N."/>
            <person name="Ito T."/>
            <person name="Mochizuki T."/>
            <person name="Akimcheva S."/>
            <person name="Bowman J."/>
            <person name="Cognat V."/>
            <person name="Drouard L."/>
            <person name="Ekker H."/>
            <person name="Houng S."/>
            <person name="Kohchi T."/>
            <person name="Lin S."/>
            <person name="Liu L.D."/>
            <person name="Nakamura Y."/>
            <person name="Valeeva L.R."/>
            <person name="Shakirov E.V."/>
            <person name="Shippen D.E."/>
            <person name="Wei W."/>
            <person name="Yagura M."/>
            <person name="Yamaoka S."/>
            <person name="Yamato K.T."/>
            <person name="Liu C."/>
            <person name="Berger F."/>
        </authorList>
    </citation>
    <scope>NUCLEOTIDE SEQUENCE [LARGE SCALE GENOMIC DNA]</scope>
    <source>
        <strain evidence="2">Tak-1</strain>
    </source>
</reference>
<evidence type="ECO:0000256" key="1">
    <source>
        <dbReference type="SAM" id="Phobius"/>
    </source>
</evidence>
<keyword evidence="1" id="KW-0812">Transmembrane</keyword>
<protein>
    <submittedName>
        <fullName evidence="3">Uncharacterized protein</fullName>
    </submittedName>
</protein>
<dbReference type="EMBL" id="AP019871">
    <property type="protein sequence ID" value="BBN13405.1"/>
    <property type="molecule type" value="Genomic_DNA"/>
</dbReference>
<organism evidence="3 4">
    <name type="scientific">Marchantia polymorpha subsp. ruderalis</name>
    <dbReference type="NCBI Taxonomy" id="1480154"/>
    <lineage>
        <taxon>Eukaryota</taxon>
        <taxon>Viridiplantae</taxon>
        <taxon>Streptophyta</taxon>
        <taxon>Embryophyta</taxon>
        <taxon>Marchantiophyta</taxon>
        <taxon>Marchantiopsida</taxon>
        <taxon>Marchantiidae</taxon>
        <taxon>Marchantiales</taxon>
        <taxon>Marchantiaceae</taxon>
        <taxon>Marchantia</taxon>
    </lineage>
</organism>
<keyword evidence="4" id="KW-1185">Reference proteome</keyword>
<evidence type="ECO:0000313" key="3">
    <source>
        <dbReference type="EMBL" id="OAE31094.1"/>
    </source>
</evidence>
<dbReference type="Proteomes" id="UP000077202">
    <property type="component" value="Unassembled WGS sequence"/>
</dbReference>
<proteinExistence type="predicted"/>
<dbReference type="EMBL" id="LVLJ01001187">
    <property type="protein sequence ID" value="OAE31094.1"/>
    <property type="molecule type" value="Genomic_DNA"/>
</dbReference>
<evidence type="ECO:0000313" key="2">
    <source>
        <dbReference type="EMBL" id="BBN13405.1"/>
    </source>
</evidence>
<dbReference type="AlphaFoldDB" id="A0A176WDV5"/>
<keyword evidence="1" id="KW-1133">Transmembrane helix</keyword>
<keyword evidence="1" id="KW-0472">Membrane</keyword>
<feature type="transmembrane region" description="Helical" evidence="1">
    <location>
        <begin position="147"/>
        <end position="175"/>
    </location>
</feature>
<sequence>MAVAASCIQVLSIAGVQGLSTKFALRKNKDQQSLTARCALEEFPFGDGPIEPTRPKFSRDPHTDLSFIAVSDPAAAPLEPKKIKIGRPRRNRPWKKATPAQAIVGSIVGGFWAVLAQKATTIGYEHLQGHPVAHDLPMGLTTSVNSLFVSAVIGFGGFASCMFGVSSFGLALLALKLLTAPKPPVQ</sequence>
<gene>
    <name evidence="3" type="ORF">AXG93_4031s1470</name>
    <name evidence="2" type="ORF">Mp_6g03200</name>
</gene>
<reference evidence="5" key="3">
    <citation type="journal article" date="2020" name="Curr. Biol.">
        <title>Chromatin organization in early land plants reveals an ancestral association between H3K27me3, transposons, and constitutive heterochromatin.</title>
        <authorList>
            <person name="Montgomery S.A."/>
            <person name="Tanizawa Y."/>
            <person name="Galik B."/>
            <person name="Wang N."/>
            <person name="Ito T."/>
            <person name="Mochizuki T."/>
            <person name="Akimcheva S."/>
            <person name="Bowman J.L."/>
            <person name="Cognat V."/>
            <person name="Marechal-Drouard L."/>
            <person name="Ekker H."/>
            <person name="Hong S.F."/>
            <person name="Kohchi T."/>
            <person name="Lin S.S."/>
            <person name="Liu L.D."/>
            <person name="Nakamura Y."/>
            <person name="Valeeva L.R."/>
            <person name="Shakirov E.V."/>
            <person name="Shippen D.E."/>
            <person name="Wei W.L."/>
            <person name="Yagura M."/>
            <person name="Yamaoka S."/>
            <person name="Yamato K.T."/>
            <person name="Liu C."/>
            <person name="Berger F."/>
        </authorList>
    </citation>
    <scope>NUCLEOTIDE SEQUENCE [LARGE SCALE GENOMIC DNA]</scope>
    <source>
        <strain evidence="5">Tak-1</strain>
    </source>
</reference>
<accession>A0A176WDV5</accession>
<reference evidence="3 4" key="1">
    <citation type="submission" date="2016-03" db="EMBL/GenBank/DDBJ databases">
        <title>Mechanisms controlling the formation of the plant cell surface in tip-growing cells are functionally conserved among land plants.</title>
        <authorList>
            <person name="Honkanen S."/>
            <person name="Jones V.A."/>
            <person name="Morieri G."/>
            <person name="Champion C."/>
            <person name="Hetherington A.J."/>
            <person name="Kelly S."/>
            <person name="Saint-Marcoux D."/>
            <person name="Proust H."/>
            <person name="Prescott H."/>
            <person name="Dolan L."/>
        </authorList>
    </citation>
    <scope>NUCLEOTIDE SEQUENCE [LARGE SCALE GENOMIC DNA]</scope>
    <source>
        <strain evidence="4">cv. Tak-1 and cv. Tak-2</strain>
        <tissue evidence="3">Whole gametophyte</tissue>
    </source>
</reference>
<dbReference type="Proteomes" id="UP001162541">
    <property type="component" value="Chromosome 6"/>
</dbReference>